<feature type="transmembrane region" description="Helical" evidence="1">
    <location>
        <begin position="40"/>
        <end position="61"/>
    </location>
</feature>
<sequence length="285" mass="31477">MTTNYAHESGIFSVAAAITFAALYGLFLVWYLYMSLRRPIHIYYGLALFCTTRVAAFSMRAALASSESAGENLALLDADQILFSVGFLVLLYTSHKLVLDLEHLTKQPLPKNLIYHFLSSHWLFHVLLAAAVATTIAAACTSDGNGTDSTSDKLEIASTILFLALTLLQAFQTVVFAWIELSGVSISLLGIIWSNQGMAAARKNPDASDDSFMRNYGVFILLLISMLFLVREGFLLATMTDYDKYLNEHFLYPLVFVPQLLVVILYTIPKLLPAREDITSSAGHA</sequence>
<keyword evidence="1" id="KW-1133">Transmembrane helix</keyword>
<comment type="caution">
    <text evidence="2">The sequence shown here is derived from an EMBL/GenBank/DDBJ whole genome shotgun (WGS) entry which is preliminary data.</text>
</comment>
<keyword evidence="3" id="KW-1185">Reference proteome</keyword>
<reference evidence="2 3" key="1">
    <citation type="journal article" date="2018" name="Evol. Lett.">
        <title>Horizontal gene cluster transfer increased hallucinogenic mushroom diversity.</title>
        <authorList>
            <person name="Reynolds H.T."/>
            <person name="Vijayakumar V."/>
            <person name="Gluck-Thaler E."/>
            <person name="Korotkin H.B."/>
            <person name="Matheny P.B."/>
            <person name="Slot J.C."/>
        </authorList>
    </citation>
    <scope>NUCLEOTIDE SEQUENCE [LARGE SCALE GENOMIC DNA]</scope>
    <source>
        <strain evidence="2 3">SRW20</strain>
    </source>
</reference>
<proteinExistence type="predicted"/>
<organism evidence="2 3">
    <name type="scientific">Gymnopilus dilepis</name>
    <dbReference type="NCBI Taxonomy" id="231916"/>
    <lineage>
        <taxon>Eukaryota</taxon>
        <taxon>Fungi</taxon>
        <taxon>Dikarya</taxon>
        <taxon>Basidiomycota</taxon>
        <taxon>Agaricomycotina</taxon>
        <taxon>Agaricomycetes</taxon>
        <taxon>Agaricomycetidae</taxon>
        <taxon>Agaricales</taxon>
        <taxon>Agaricineae</taxon>
        <taxon>Hymenogastraceae</taxon>
        <taxon>Gymnopilus</taxon>
    </lineage>
</organism>
<protein>
    <submittedName>
        <fullName evidence="2">Uncharacterized protein</fullName>
    </submittedName>
</protein>
<keyword evidence="1" id="KW-0472">Membrane</keyword>
<evidence type="ECO:0000256" key="1">
    <source>
        <dbReference type="SAM" id="Phobius"/>
    </source>
</evidence>
<feature type="transmembrane region" description="Helical" evidence="1">
    <location>
        <begin position="81"/>
        <end position="101"/>
    </location>
</feature>
<feature type="transmembrane region" description="Helical" evidence="1">
    <location>
        <begin position="159"/>
        <end position="192"/>
    </location>
</feature>
<name>A0A409W011_9AGAR</name>
<dbReference type="AlphaFoldDB" id="A0A409W011"/>
<dbReference type="STRING" id="231916.A0A409W011"/>
<evidence type="ECO:0000313" key="2">
    <source>
        <dbReference type="EMBL" id="PPQ71835.1"/>
    </source>
</evidence>
<feature type="transmembrane region" description="Helical" evidence="1">
    <location>
        <begin position="113"/>
        <end position="139"/>
    </location>
</feature>
<dbReference type="InParanoid" id="A0A409W011"/>
<keyword evidence="1" id="KW-0812">Transmembrane</keyword>
<feature type="transmembrane region" description="Helical" evidence="1">
    <location>
        <begin position="250"/>
        <end position="268"/>
    </location>
</feature>
<feature type="transmembrane region" description="Helical" evidence="1">
    <location>
        <begin position="12"/>
        <end position="33"/>
    </location>
</feature>
<dbReference type="OrthoDB" id="5389493at2759"/>
<accession>A0A409W011</accession>
<dbReference type="EMBL" id="NHYE01005485">
    <property type="protein sequence ID" value="PPQ71835.1"/>
    <property type="molecule type" value="Genomic_DNA"/>
</dbReference>
<evidence type="ECO:0000313" key="3">
    <source>
        <dbReference type="Proteomes" id="UP000284706"/>
    </source>
</evidence>
<feature type="transmembrane region" description="Helical" evidence="1">
    <location>
        <begin position="213"/>
        <end position="230"/>
    </location>
</feature>
<gene>
    <name evidence="2" type="ORF">CVT26_007045</name>
</gene>
<dbReference type="Proteomes" id="UP000284706">
    <property type="component" value="Unassembled WGS sequence"/>
</dbReference>